<evidence type="ECO:0000313" key="1">
    <source>
        <dbReference type="EMBL" id="XDQ74761.1"/>
    </source>
</evidence>
<sequence length="64" mass="7315">MSIPGFAVEPQTRDTRTGDLIRPQDALCELELGPVCRNNCKGSHDYRTCVRKCLKAFCSEDPWW</sequence>
<accession>A0AB39T4V4</accession>
<proteinExistence type="predicted"/>
<organism evidence="1">
    <name type="scientific">Streptomyces sp. R44</name>
    <dbReference type="NCBI Taxonomy" id="3238633"/>
    <lineage>
        <taxon>Bacteria</taxon>
        <taxon>Bacillati</taxon>
        <taxon>Actinomycetota</taxon>
        <taxon>Actinomycetes</taxon>
        <taxon>Kitasatosporales</taxon>
        <taxon>Streptomycetaceae</taxon>
        <taxon>Streptomyces</taxon>
    </lineage>
</organism>
<dbReference type="AlphaFoldDB" id="A0AB39T4V4"/>
<reference evidence="1" key="1">
    <citation type="submission" date="2024-07" db="EMBL/GenBank/DDBJ databases">
        <authorList>
            <person name="Yu S.T."/>
        </authorList>
    </citation>
    <scope>NUCLEOTIDE SEQUENCE</scope>
    <source>
        <strain evidence="1">R44</strain>
    </source>
</reference>
<protein>
    <submittedName>
        <fullName evidence="1">Uncharacterized protein</fullName>
    </submittedName>
</protein>
<name>A0AB39T4V4_9ACTN</name>
<gene>
    <name evidence="1" type="ORF">AB5J54_31410</name>
</gene>
<dbReference type="EMBL" id="CP163444">
    <property type="protein sequence ID" value="XDQ74761.1"/>
    <property type="molecule type" value="Genomic_DNA"/>
</dbReference>
<dbReference type="RefSeq" id="WP_369147284.1">
    <property type="nucleotide sequence ID" value="NZ_CP163444.1"/>
</dbReference>